<comment type="caution">
    <text evidence="2">The sequence shown here is derived from an EMBL/GenBank/DDBJ whole genome shotgun (WGS) entry which is preliminary data.</text>
</comment>
<feature type="signal peptide" evidence="1">
    <location>
        <begin position="1"/>
        <end position="23"/>
    </location>
</feature>
<feature type="chain" id="PRO_5035468176" description="Secreted protein" evidence="1">
    <location>
        <begin position="24"/>
        <end position="112"/>
    </location>
</feature>
<evidence type="ECO:0000256" key="1">
    <source>
        <dbReference type="SAM" id="SignalP"/>
    </source>
</evidence>
<proteinExistence type="predicted"/>
<dbReference type="EMBL" id="JAGPXD010000002">
    <property type="protein sequence ID" value="KAH7368554.1"/>
    <property type="molecule type" value="Genomic_DNA"/>
</dbReference>
<sequence>MIMKMVHLLLTAVGGEISGKTWGTRSERAWMVRLLASQASHAPTFASQDAGPTPVWEIQGFDVRIMMQMAGFPRAWLCFSGEARFASSAPLFEVLDLFSTFSLEKSEVKVQH</sequence>
<evidence type="ECO:0000313" key="2">
    <source>
        <dbReference type="EMBL" id="KAH7368554.1"/>
    </source>
</evidence>
<accession>A0A8K0TJW7</accession>
<keyword evidence="3" id="KW-1185">Reference proteome</keyword>
<evidence type="ECO:0008006" key="4">
    <source>
        <dbReference type="Google" id="ProtNLM"/>
    </source>
</evidence>
<dbReference type="Proteomes" id="UP000813385">
    <property type="component" value="Unassembled WGS sequence"/>
</dbReference>
<dbReference type="AlphaFoldDB" id="A0A8K0TJW7"/>
<gene>
    <name evidence="2" type="ORF">B0T11DRAFT_277264</name>
</gene>
<reference evidence="2" key="1">
    <citation type="journal article" date="2021" name="Nat. Commun.">
        <title>Genetic determinants of endophytism in the Arabidopsis root mycobiome.</title>
        <authorList>
            <person name="Mesny F."/>
            <person name="Miyauchi S."/>
            <person name="Thiergart T."/>
            <person name="Pickel B."/>
            <person name="Atanasova L."/>
            <person name="Karlsson M."/>
            <person name="Huettel B."/>
            <person name="Barry K.W."/>
            <person name="Haridas S."/>
            <person name="Chen C."/>
            <person name="Bauer D."/>
            <person name="Andreopoulos W."/>
            <person name="Pangilinan J."/>
            <person name="LaButti K."/>
            <person name="Riley R."/>
            <person name="Lipzen A."/>
            <person name="Clum A."/>
            <person name="Drula E."/>
            <person name="Henrissat B."/>
            <person name="Kohler A."/>
            <person name="Grigoriev I.V."/>
            <person name="Martin F.M."/>
            <person name="Hacquard S."/>
        </authorList>
    </citation>
    <scope>NUCLEOTIDE SEQUENCE</scope>
    <source>
        <strain evidence="2">MPI-CAGE-AT-0016</strain>
    </source>
</reference>
<protein>
    <recommendedName>
        <fullName evidence="4">Secreted protein</fullName>
    </recommendedName>
</protein>
<organism evidence="2 3">
    <name type="scientific">Plectosphaerella cucumerina</name>
    <dbReference type="NCBI Taxonomy" id="40658"/>
    <lineage>
        <taxon>Eukaryota</taxon>
        <taxon>Fungi</taxon>
        <taxon>Dikarya</taxon>
        <taxon>Ascomycota</taxon>
        <taxon>Pezizomycotina</taxon>
        <taxon>Sordariomycetes</taxon>
        <taxon>Hypocreomycetidae</taxon>
        <taxon>Glomerellales</taxon>
        <taxon>Plectosphaerellaceae</taxon>
        <taxon>Plectosphaerella</taxon>
    </lineage>
</organism>
<evidence type="ECO:0000313" key="3">
    <source>
        <dbReference type="Proteomes" id="UP000813385"/>
    </source>
</evidence>
<keyword evidence="1" id="KW-0732">Signal</keyword>
<name>A0A8K0TJW7_9PEZI</name>